<dbReference type="OrthoDB" id="3700495at2759"/>
<dbReference type="RefSeq" id="XP_047762537.1">
    <property type="nucleotide sequence ID" value="XM_047904637.1"/>
</dbReference>
<evidence type="ECO:0000313" key="2">
    <source>
        <dbReference type="Proteomes" id="UP000756132"/>
    </source>
</evidence>
<gene>
    <name evidence="1" type="ORF">CLAFUR5_05489</name>
</gene>
<dbReference type="AlphaFoldDB" id="A0A9Q8LIB9"/>
<proteinExistence type="predicted"/>
<sequence length="105" mass="11678">MAYFYDLETLRPHRTTPVPVRLDRRPSVRHQIHRSASSISDQHQASGLVSLSICANTPKSSTHVATCGTLCAPGVGIKYQESHRRCPANVVAVEYRLDEKCGKDF</sequence>
<keyword evidence="2" id="KW-1185">Reference proteome</keyword>
<protein>
    <submittedName>
        <fullName evidence="1">Uncharacterized protein</fullName>
    </submittedName>
</protein>
<accession>A0A9Q8LIB9</accession>
<dbReference type="Proteomes" id="UP000756132">
    <property type="component" value="Chromosome 5"/>
</dbReference>
<reference evidence="1" key="1">
    <citation type="submission" date="2021-12" db="EMBL/GenBank/DDBJ databases">
        <authorList>
            <person name="Zaccaron A."/>
            <person name="Stergiopoulos I."/>
        </authorList>
    </citation>
    <scope>NUCLEOTIDE SEQUENCE</scope>
    <source>
        <strain evidence="1">Race5_Kim</strain>
    </source>
</reference>
<name>A0A9Q8LIB9_PASFU</name>
<dbReference type="KEGG" id="ffu:CLAFUR5_05489"/>
<reference evidence="1" key="2">
    <citation type="journal article" date="2022" name="Microb. Genom.">
        <title>A chromosome-scale genome assembly of the tomato pathogen Cladosporium fulvum reveals a compartmentalized genome architecture and the presence of a dispensable chromosome.</title>
        <authorList>
            <person name="Zaccaron A.Z."/>
            <person name="Chen L.H."/>
            <person name="Samaras A."/>
            <person name="Stergiopoulos I."/>
        </authorList>
    </citation>
    <scope>NUCLEOTIDE SEQUENCE</scope>
    <source>
        <strain evidence="1">Race5_Kim</strain>
    </source>
</reference>
<evidence type="ECO:0000313" key="1">
    <source>
        <dbReference type="EMBL" id="UJO18171.1"/>
    </source>
</evidence>
<dbReference type="EMBL" id="CP090167">
    <property type="protein sequence ID" value="UJO18171.1"/>
    <property type="molecule type" value="Genomic_DNA"/>
</dbReference>
<organism evidence="1 2">
    <name type="scientific">Passalora fulva</name>
    <name type="common">Tomato leaf mold</name>
    <name type="synonym">Cladosporium fulvum</name>
    <dbReference type="NCBI Taxonomy" id="5499"/>
    <lineage>
        <taxon>Eukaryota</taxon>
        <taxon>Fungi</taxon>
        <taxon>Dikarya</taxon>
        <taxon>Ascomycota</taxon>
        <taxon>Pezizomycotina</taxon>
        <taxon>Dothideomycetes</taxon>
        <taxon>Dothideomycetidae</taxon>
        <taxon>Mycosphaerellales</taxon>
        <taxon>Mycosphaerellaceae</taxon>
        <taxon>Fulvia</taxon>
    </lineage>
</organism>
<dbReference type="GeneID" id="71985367"/>